<name>A0ABD5MKQ0_9EURY</name>
<sequence>MSPSASPPASSRPCSPPGCCSGERDVRVLSLGGFTLSGACQVALAAAEYAAGAFADAGLSALVGLGVLWIFGRPLVRGDDLNGVAVRPVFGVVGVALGLVSAAVLLYTLGG</sequence>
<accession>A0ABD5MKQ0</accession>
<protein>
    <recommendedName>
        <fullName evidence="4">DUF4190 domain-containing protein</fullName>
    </recommendedName>
</protein>
<proteinExistence type="predicted"/>
<feature type="transmembrane region" description="Helical" evidence="1">
    <location>
        <begin position="53"/>
        <end position="72"/>
    </location>
</feature>
<keyword evidence="1" id="KW-1133">Transmembrane helix</keyword>
<evidence type="ECO:0000313" key="2">
    <source>
        <dbReference type="EMBL" id="MFB9824393.1"/>
    </source>
</evidence>
<gene>
    <name evidence="2" type="ORF">ACFFOL_09475</name>
</gene>
<dbReference type="AlphaFoldDB" id="A0ABD5MKQ0"/>
<reference evidence="2" key="1">
    <citation type="submission" date="2024-09" db="EMBL/GenBank/DDBJ databases">
        <authorList>
            <person name="Sun Q."/>
        </authorList>
    </citation>
    <scope>NUCLEOTIDE SEQUENCE [LARGE SCALE GENOMIC DNA]</scope>
    <source>
        <strain evidence="2">JCM 31273</strain>
    </source>
</reference>
<organism evidence="2 3">
    <name type="scientific">Halobaculum roseum</name>
    <dbReference type="NCBI Taxonomy" id="2175149"/>
    <lineage>
        <taxon>Archaea</taxon>
        <taxon>Methanobacteriati</taxon>
        <taxon>Methanobacteriota</taxon>
        <taxon>Stenosarchaea group</taxon>
        <taxon>Halobacteria</taxon>
        <taxon>Halobacteriales</taxon>
        <taxon>Haloferacaceae</taxon>
        <taxon>Halobaculum</taxon>
    </lineage>
</organism>
<evidence type="ECO:0000313" key="3">
    <source>
        <dbReference type="Proteomes" id="UP001589595"/>
    </source>
</evidence>
<keyword evidence="1" id="KW-0472">Membrane</keyword>
<dbReference type="GeneID" id="67210978"/>
<dbReference type="Proteomes" id="UP001589595">
    <property type="component" value="Unassembled WGS sequence"/>
</dbReference>
<comment type="caution">
    <text evidence="2">The sequence shown here is derived from an EMBL/GenBank/DDBJ whole genome shotgun (WGS) entry which is preliminary data.</text>
</comment>
<feature type="transmembrane region" description="Helical" evidence="1">
    <location>
        <begin position="84"/>
        <end position="109"/>
    </location>
</feature>
<dbReference type="RefSeq" id="WP_222920948.1">
    <property type="nucleotide sequence ID" value="NZ_CP082286.1"/>
</dbReference>
<dbReference type="EMBL" id="JBHMAJ010000007">
    <property type="protein sequence ID" value="MFB9824393.1"/>
    <property type="molecule type" value="Genomic_DNA"/>
</dbReference>
<evidence type="ECO:0008006" key="4">
    <source>
        <dbReference type="Google" id="ProtNLM"/>
    </source>
</evidence>
<keyword evidence="1" id="KW-0812">Transmembrane</keyword>
<keyword evidence="3" id="KW-1185">Reference proteome</keyword>
<evidence type="ECO:0000256" key="1">
    <source>
        <dbReference type="SAM" id="Phobius"/>
    </source>
</evidence>